<dbReference type="PANTHER" id="PTHR33748:SF5">
    <property type="entry name" value="GROUND-LIKE DOMAIN-CONTAINING PROTEIN"/>
    <property type="match status" value="1"/>
</dbReference>
<protein>
    <submittedName>
        <fullName evidence="3">Uncharacterized protein</fullName>
    </submittedName>
</protein>
<dbReference type="AlphaFoldDB" id="A0A6V7XTI4"/>
<evidence type="ECO:0000313" key="4">
    <source>
        <dbReference type="Proteomes" id="UP000580250"/>
    </source>
</evidence>
<name>A0A6V7XTI4_MELEN</name>
<dbReference type="Proteomes" id="UP000580250">
    <property type="component" value="Unassembled WGS sequence"/>
</dbReference>
<dbReference type="InterPro" id="IPR033438">
    <property type="entry name" value="MOLO1"/>
</dbReference>
<dbReference type="PANTHER" id="PTHR33748">
    <property type="entry name" value="PROTEIN CBG04600"/>
    <property type="match status" value="1"/>
</dbReference>
<sequence>MFKIQILTCLIIETHSWSWFSGYSDPQYPSPRGTNFWKCRVSKPTYVCDPDGMLTDDQREEIVHMVEDFKEKTKRPNSKYQCMREGLRLVVALAKDKIGYAYSGNTYLCNYAINHWKLSNTTKCESDIQGIEVNKDEINHCYILRWLVNIHEDDYYKLANAGNALLNKNNTFDALKNYITYLRNRYIQRFSTFDNDDVFNEKSPQQYSYKLLAIISLIISLILGLVLLILICQRRQIQNYLDQRNASNTETQLMTPMQPVEVVKKKRENEEARNLVNL</sequence>
<reference evidence="3 4" key="1">
    <citation type="submission" date="2020-08" db="EMBL/GenBank/DDBJ databases">
        <authorList>
            <person name="Koutsovoulos G."/>
            <person name="Danchin GJ E."/>
        </authorList>
    </citation>
    <scope>NUCLEOTIDE SEQUENCE [LARGE SCALE GENOMIC DNA]</scope>
</reference>
<keyword evidence="1" id="KW-1133">Transmembrane helix</keyword>
<comment type="caution">
    <text evidence="3">The sequence shown here is derived from an EMBL/GenBank/DDBJ whole genome shotgun (WGS) entry which is preliminary data.</text>
</comment>
<feature type="chain" id="PRO_5027914081" evidence="2">
    <location>
        <begin position="17"/>
        <end position="278"/>
    </location>
</feature>
<keyword evidence="1" id="KW-0472">Membrane</keyword>
<keyword evidence="2" id="KW-0732">Signal</keyword>
<gene>
    <name evidence="3" type="ORF">MENT_LOCUS56233</name>
</gene>
<organism evidence="3 4">
    <name type="scientific">Meloidogyne enterolobii</name>
    <name type="common">Root-knot nematode worm</name>
    <name type="synonym">Meloidogyne mayaguensis</name>
    <dbReference type="NCBI Taxonomy" id="390850"/>
    <lineage>
        <taxon>Eukaryota</taxon>
        <taxon>Metazoa</taxon>
        <taxon>Ecdysozoa</taxon>
        <taxon>Nematoda</taxon>
        <taxon>Chromadorea</taxon>
        <taxon>Rhabditida</taxon>
        <taxon>Tylenchina</taxon>
        <taxon>Tylenchomorpha</taxon>
        <taxon>Tylenchoidea</taxon>
        <taxon>Meloidogynidae</taxon>
        <taxon>Meloidogyninae</taxon>
        <taxon>Meloidogyne</taxon>
    </lineage>
</organism>
<dbReference type="GO" id="GO:0005892">
    <property type="term" value="C:acetylcholine-gated channel complex"/>
    <property type="evidence" value="ECO:0007669"/>
    <property type="project" value="InterPro"/>
</dbReference>
<keyword evidence="1" id="KW-0812">Transmembrane</keyword>
<feature type="signal peptide" evidence="2">
    <location>
        <begin position="1"/>
        <end position="16"/>
    </location>
</feature>
<accession>A0A6V7XTI4</accession>
<proteinExistence type="predicted"/>
<evidence type="ECO:0000256" key="1">
    <source>
        <dbReference type="SAM" id="Phobius"/>
    </source>
</evidence>
<dbReference type="EMBL" id="CAJEWN010002221">
    <property type="protein sequence ID" value="CAD2202593.1"/>
    <property type="molecule type" value="Genomic_DNA"/>
</dbReference>
<dbReference type="Pfam" id="PF17175">
    <property type="entry name" value="MOLO1"/>
    <property type="match status" value="1"/>
</dbReference>
<feature type="transmembrane region" description="Helical" evidence="1">
    <location>
        <begin position="211"/>
        <end position="231"/>
    </location>
</feature>
<evidence type="ECO:0000256" key="2">
    <source>
        <dbReference type="SAM" id="SignalP"/>
    </source>
</evidence>
<dbReference type="OrthoDB" id="8062037at2759"/>
<evidence type="ECO:0000313" key="3">
    <source>
        <dbReference type="EMBL" id="CAD2202593.1"/>
    </source>
</evidence>